<dbReference type="EMBL" id="SRLO01000734">
    <property type="protein sequence ID" value="TNN47606.1"/>
    <property type="molecule type" value="Genomic_DNA"/>
</dbReference>
<dbReference type="AlphaFoldDB" id="A0A4Z2G222"/>
<evidence type="ECO:0000256" key="1">
    <source>
        <dbReference type="SAM" id="MobiDB-lite"/>
    </source>
</evidence>
<accession>A0A4Z2G222</accession>
<dbReference type="Proteomes" id="UP000314294">
    <property type="component" value="Unassembled WGS sequence"/>
</dbReference>
<keyword evidence="3" id="KW-1185">Reference proteome</keyword>
<feature type="region of interest" description="Disordered" evidence="1">
    <location>
        <begin position="232"/>
        <end position="262"/>
    </location>
</feature>
<proteinExistence type="predicted"/>
<organism evidence="2 3">
    <name type="scientific">Liparis tanakae</name>
    <name type="common">Tanaka's snailfish</name>
    <dbReference type="NCBI Taxonomy" id="230148"/>
    <lineage>
        <taxon>Eukaryota</taxon>
        <taxon>Metazoa</taxon>
        <taxon>Chordata</taxon>
        <taxon>Craniata</taxon>
        <taxon>Vertebrata</taxon>
        <taxon>Euteleostomi</taxon>
        <taxon>Actinopterygii</taxon>
        <taxon>Neopterygii</taxon>
        <taxon>Teleostei</taxon>
        <taxon>Neoteleostei</taxon>
        <taxon>Acanthomorphata</taxon>
        <taxon>Eupercaria</taxon>
        <taxon>Perciformes</taxon>
        <taxon>Cottioidei</taxon>
        <taxon>Cottales</taxon>
        <taxon>Liparidae</taxon>
        <taxon>Liparis</taxon>
    </lineage>
</organism>
<name>A0A4Z2G222_9TELE</name>
<sequence length="446" mass="50406">MMEWLEKMSSDGETEKMIPVKVAGPPLKVKDRFSEPMSWEIERIDLVLERILDMLIYNIQKMTGVKRHLIKQDLSLELDALAKTFLWLVLQDQKSYERVFPTGKEIKVNVDVKVMSYIDQNPSQSKYCTNIVRCTITQEVTDYLLSHLTHGTGPKMIRESITSGSSCNPLCAQTYVETLTYMYTFLEEMNVEIDKHKMECTSPADVPEEGVVDNVCPLLESSGCLLNEDSDCDLMNPKSPPPTDLQTKTDPSHRLPSEGTETKCLSPAQASVDSLRKVVASAIPGTVFDEVDPEPFSPTQVPVSSIKNEKLKNRKFVQVMMKMLVSRIVSKAKVIGPIANYEATISHLSERLLIEVQDVDLQFTAKEFKKLDNRIYKDLCRMYGSAETVLMALQSGELQVEDCIAFAVRNHLTKPPKKCSCICRFFSRVCSAVSKFCRGKNRVEVF</sequence>
<protein>
    <submittedName>
        <fullName evidence="2">Uncharacterized protein</fullName>
    </submittedName>
</protein>
<evidence type="ECO:0000313" key="3">
    <source>
        <dbReference type="Proteomes" id="UP000314294"/>
    </source>
</evidence>
<gene>
    <name evidence="2" type="ORF">EYF80_042209</name>
</gene>
<dbReference type="OrthoDB" id="8964146at2759"/>
<reference evidence="2 3" key="1">
    <citation type="submission" date="2019-03" db="EMBL/GenBank/DDBJ databases">
        <title>First draft genome of Liparis tanakae, snailfish: a comprehensive survey of snailfish specific genes.</title>
        <authorList>
            <person name="Kim W."/>
            <person name="Song I."/>
            <person name="Jeong J.-H."/>
            <person name="Kim D."/>
            <person name="Kim S."/>
            <person name="Ryu S."/>
            <person name="Song J.Y."/>
            <person name="Lee S.K."/>
        </authorList>
    </citation>
    <scope>NUCLEOTIDE SEQUENCE [LARGE SCALE GENOMIC DNA]</scope>
    <source>
        <tissue evidence="2">Muscle</tissue>
    </source>
</reference>
<evidence type="ECO:0000313" key="2">
    <source>
        <dbReference type="EMBL" id="TNN47606.1"/>
    </source>
</evidence>
<comment type="caution">
    <text evidence="2">The sequence shown here is derived from an EMBL/GenBank/DDBJ whole genome shotgun (WGS) entry which is preliminary data.</text>
</comment>